<evidence type="ECO:0000256" key="4">
    <source>
        <dbReference type="ARBA" id="ARBA00022832"/>
    </source>
</evidence>
<dbReference type="PANTHER" id="PTHR45024:SF2">
    <property type="entry name" value="SCP2 DOMAIN-CONTAINING PROTEIN"/>
    <property type="match status" value="1"/>
</dbReference>
<dbReference type="Pfam" id="PF00106">
    <property type="entry name" value="adh_short"/>
    <property type="match status" value="1"/>
</dbReference>
<dbReference type="Gene3D" id="3.40.50.720">
    <property type="entry name" value="NAD(P)-binding Rossmann-like Domain"/>
    <property type="match status" value="1"/>
</dbReference>
<keyword evidence="11" id="KW-1185">Reference proteome</keyword>
<protein>
    <recommendedName>
        <fullName evidence="9">Ketoreductase domain-containing protein</fullName>
    </recommendedName>
</protein>
<proteinExistence type="inferred from homology"/>
<dbReference type="InterPro" id="IPR020904">
    <property type="entry name" value="Sc_DH/Rdtase_CS"/>
</dbReference>
<evidence type="ECO:0000313" key="10">
    <source>
        <dbReference type="EMBL" id="CAG9310543.1"/>
    </source>
</evidence>
<dbReference type="PRINTS" id="PR00080">
    <property type="entry name" value="SDRFAMILY"/>
</dbReference>
<evidence type="ECO:0000313" key="11">
    <source>
        <dbReference type="Proteomes" id="UP001162131"/>
    </source>
</evidence>
<dbReference type="SUPFAM" id="SSF51735">
    <property type="entry name" value="NAD(P)-binding Rossmann-fold domains"/>
    <property type="match status" value="1"/>
</dbReference>
<comment type="caution">
    <text evidence="10">The sequence shown here is derived from an EMBL/GenBank/DDBJ whole genome shotgun (WGS) entry which is preliminary data.</text>
</comment>
<keyword evidence="7" id="KW-0576">Peroxisome</keyword>
<organism evidence="10 11">
    <name type="scientific">Blepharisma stoltei</name>
    <dbReference type="NCBI Taxonomy" id="1481888"/>
    <lineage>
        <taxon>Eukaryota</taxon>
        <taxon>Sar</taxon>
        <taxon>Alveolata</taxon>
        <taxon>Ciliophora</taxon>
        <taxon>Postciliodesmatophora</taxon>
        <taxon>Heterotrichea</taxon>
        <taxon>Heterotrichida</taxon>
        <taxon>Blepharismidae</taxon>
        <taxon>Blepharisma</taxon>
    </lineage>
</organism>
<name>A0AAU9IEF0_9CILI</name>
<keyword evidence="6" id="KW-0443">Lipid metabolism</keyword>
<dbReference type="SMART" id="SM00822">
    <property type="entry name" value="PKS_KR"/>
    <property type="match status" value="1"/>
</dbReference>
<keyword evidence="5" id="KW-0560">Oxidoreductase</keyword>
<evidence type="ECO:0000256" key="3">
    <source>
        <dbReference type="ARBA" id="ARBA00006484"/>
    </source>
</evidence>
<comment type="pathway">
    <text evidence="2">Lipid metabolism; fatty acid beta-oxidation.</text>
</comment>
<gene>
    <name evidence="10" type="ORF">BSTOLATCC_MIC1385</name>
</gene>
<evidence type="ECO:0000256" key="8">
    <source>
        <dbReference type="RuleBase" id="RU000363"/>
    </source>
</evidence>
<evidence type="ECO:0000256" key="1">
    <source>
        <dbReference type="ARBA" id="ARBA00004275"/>
    </source>
</evidence>
<dbReference type="CDD" id="cd05353">
    <property type="entry name" value="hydroxyacyl-CoA-like_DH_SDR_c-like"/>
    <property type="match status" value="1"/>
</dbReference>
<dbReference type="InterPro" id="IPR057326">
    <property type="entry name" value="KR_dom"/>
</dbReference>
<dbReference type="Proteomes" id="UP001162131">
    <property type="component" value="Unassembled WGS sequence"/>
</dbReference>
<comment type="subcellular location">
    <subcellularLocation>
        <location evidence="1">Peroxisome</location>
    </subcellularLocation>
</comment>
<evidence type="ECO:0000256" key="2">
    <source>
        <dbReference type="ARBA" id="ARBA00005005"/>
    </source>
</evidence>
<dbReference type="GO" id="GO:0005777">
    <property type="term" value="C:peroxisome"/>
    <property type="evidence" value="ECO:0007669"/>
    <property type="project" value="UniProtKB-SubCell"/>
</dbReference>
<dbReference type="EMBL" id="CAJZBQ010000002">
    <property type="protein sequence ID" value="CAG9310543.1"/>
    <property type="molecule type" value="Genomic_DNA"/>
</dbReference>
<dbReference type="PANTHER" id="PTHR45024">
    <property type="entry name" value="DEHYDROGENASES, SHORT CHAIN"/>
    <property type="match status" value="1"/>
</dbReference>
<dbReference type="InterPro" id="IPR051687">
    <property type="entry name" value="Peroxisomal_Beta-Oxidation"/>
</dbReference>
<sequence>MADTLRFDNRVIIVTGAGSGLGRAYALEFARRGGKIVVNDLGVSRVGEGSSARVADNVVDEIRKLGGTAVANYDSVEFGEKIVKAAIDAFGRIDVIINNAGILRDVSFGKMTDNDWDLIMRVHLGGAFSLTKAAWLKMREQKFGRIINTSSGSGIYGNFGQANYSTAKYGLHGFTLTLAKEGEKNNIRVNTIVPNAASRMTEDILTPDLLRLLTPERVVPLVVYLCHESCQQTGNLYEVAGGFIATMRWQRSPGLYGGENIRAEDIKRRWAEANNYTGNVDYPQAHTDTLQKVMGIIEAEKARPKL</sequence>
<dbReference type="GO" id="GO:0016491">
    <property type="term" value="F:oxidoreductase activity"/>
    <property type="evidence" value="ECO:0007669"/>
    <property type="project" value="UniProtKB-KW"/>
</dbReference>
<keyword evidence="4" id="KW-0276">Fatty acid metabolism</keyword>
<evidence type="ECO:0000256" key="5">
    <source>
        <dbReference type="ARBA" id="ARBA00023002"/>
    </source>
</evidence>
<dbReference type="InterPro" id="IPR036291">
    <property type="entry name" value="NAD(P)-bd_dom_sf"/>
</dbReference>
<evidence type="ECO:0000256" key="7">
    <source>
        <dbReference type="ARBA" id="ARBA00023140"/>
    </source>
</evidence>
<accession>A0AAU9IEF0</accession>
<feature type="domain" description="Ketoreductase" evidence="9">
    <location>
        <begin position="10"/>
        <end position="203"/>
    </location>
</feature>
<evidence type="ECO:0000256" key="6">
    <source>
        <dbReference type="ARBA" id="ARBA00023098"/>
    </source>
</evidence>
<dbReference type="Gene3D" id="1.10.287.4290">
    <property type="match status" value="1"/>
</dbReference>
<comment type="similarity">
    <text evidence="3 8">Belongs to the short-chain dehydrogenases/reductases (SDR) family.</text>
</comment>
<evidence type="ECO:0000259" key="9">
    <source>
        <dbReference type="SMART" id="SM00822"/>
    </source>
</evidence>
<dbReference type="PROSITE" id="PS00061">
    <property type="entry name" value="ADH_SHORT"/>
    <property type="match status" value="1"/>
</dbReference>
<dbReference type="InterPro" id="IPR002347">
    <property type="entry name" value="SDR_fam"/>
</dbReference>
<dbReference type="AlphaFoldDB" id="A0AAU9IEF0"/>
<dbReference type="PRINTS" id="PR00081">
    <property type="entry name" value="GDHRDH"/>
</dbReference>
<reference evidence="10" key="1">
    <citation type="submission" date="2021-09" db="EMBL/GenBank/DDBJ databases">
        <authorList>
            <consortium name="AG Swart"/>
            <person name="Singh M."/>
            <person name="Singh A."/>
            <person name="Seah K."/>
            <person name="Emmerich C."/>
        </authorList>
    </citation>
    <scope>NUCLEOTIDE SEQUENCE</scope>
    <source>
        <strain evidence="10">ATCC30299</strain>
    </source>
</reference>
<dbReference type="FunFam" id="3.40.50.720:FF:000185">
    <property type="entry name" value="peroxisomal multifunctional enzyme type 2"/>
    <property type="match status" value="1"/>
</dbReference>
<dbReference type="GO" id="GO:0006631">
    <property type="term" value="P:fatty acid metabolic process"/>
    <property type="evidence" value="ECO:0007669"/>
    <property type="project" value="UniProtKB-KW"/>
</dbReference>